<gene>
    <name evidence="2" type="ordered locus">Dde_3299</name>
</gene>
<reference evidence="2 3" key="1">
    <citation type="journal article" date="2011" name="J. Bacteriol.">
        <title>Complete genome sequence and updated annotation of Desulfovibrio alaskensis G20.</title>
        <authorList>
            <person name="Hauser L.J."/>
            <person name="Land M.L."/>
            <person name="Brown S.D."/>
            <person name="Larimer F."/>
            <person name="Keller K.L."/>
            <person name="Rapp-Giles B.J."/>
            <person name="Price M.N."/>
            <person name="Lin M."/>
            <person name="Bruce D.C."/>
            <person name="Detter J.C."/>
            <person name="Tapia R."/>
            <person name="Han C.S."/>
            <person name="Goodwin L.A."/>
            <person name="Cheng J.F."/>
            <person name="Pitluck S."/>
            <person name="Copeland A."/>
            <person name="Lucas S."/>
            <person name="Nolan M."/>
            <person name="Lapidus A.L."/>
            <person name="Palumbo A.V."/>
            <person name="Wall J.D."/>
        </authorList>
    </citation>
    <scope>NUCLEOTIDE SEQUENCE [LARGE SCALE GENOMIC DNA]</scope>
    <source>
        <strain evidence="3">ATCC BAA 1058 / DSM 17464 / G20</strain>
    </source>
</reference>
<keyword evidence="3" id="KW-1185">Reference proteome</keyword>
<dbReference type="AlphaFoldDB" id="Q30W53"/>
<dbReference type="KEGG" id="dde:Dde_3299"/>
<dbReference type="Proteomes" id="UP000002710">
    <property type="component" value="Chromosome"/>
</dbReference>
<organism evidence="2 3">
    <name type="scientific">Oleidesulfovibrio alaskensis (strain ATCC BAA-1058 / DSM 17464 / G20)</name>
    <name type="common">Desulfovibrio alaskensis</name>
    <dbReference type="NCBI Taxonomy" id="207559"/>
    <lineage>
        <taxon>Bacteria</taxon>
        <taxon>Pseudomonadati</taxon>
        <taxon>Thermodesulfobacteriota</taxon>
        <taxon>Desulfovibrionia</taxon>
        <taxon>Desulfovibrionales</taxon>
        <taxon>Desulfovibrionaceae</taxon>
        <taxon>Oleidesulfovibrio</taxon>
    </lineage>
</organism>
<sequence length="104" mass="11366">MAARRQAGGVAPTLPACAPDKSRYGTRGERHRKNRRIRLRGAVCRAYRRTKKTPVLTGGMPGAVTWPGLLSVAAGRDAAPHCRAVPFTVDAQYMRGQRGVKLRQ</sequence>
<accession>Q30W53</accession>
<feature type="region of interest" description="Disordered" evidence="1">
    <location>
        <begin position="1"/>
        <end position="32"/>
    </location>
</feature>
<protein>
    <submittedName>
        <fullName evidence="2">Uncharacterized protein</fullName>
    </submittedName>
</protein>
<name>Q30W53_OLEA2</name>
<proteinExistence type="predicted"/>
<dbReference type="HOGENOM" id="CLU_2245553_0_0_7"/>
<evidence type="ECO:0000313" key="2">
    <source>
        <dbReference type="EMBL" id="ABB40093.1"/>
    </source>
</evidence>
<evidence type="ECO:0000313" key="3">
    <source>
        <dbReference type="Proteomes" id="UP000002710"/>
    </source>
</evidence>
<evidence type="ECO:0000256" key="1">
    <source>
        <dbReference type="SAM" id="MobiDB-lite"/>
    </source>
</evidence>
<dbReference type="EMBL" id="CP000112">
    <property type="protein sequence ID" value="ABB40093.1"/>
    <property type="molecule type" value="Genomic_DNA"/>
</dbReference>